<feature type="domain" description="HTH tetR-type" evidence="3">
    <location>
        <begin position="6"/>
        <end position="66"/>
    </location>
</feature>
<keyword evidence="1 2" id="KW-0238">DNA-binding</keyword>
<dbReference type="EMBL" id="JAKJLQ010000011">
    <property type="protein sequence ID" value="MDF6102456.1"/>
    <property type="molecule type" value="Genomic_DNA"/>
</dbReference>
<evidence type="ECO:0000256" key="1">
    <source>
        <dbReference type="ARBA" id="ARBA00023125"/>
    </source>
</evidence>
<evidence type="ECO:0000313" key="4">
    <source>
        <dbReference type="EMBL" id="MDF6102456.1"/>
    </source>
</evidence>
<evidence type="ECO:0000256" key="2">
    <source>
        <dbReference type="PROSITE-ProRule" id="PRU00335"/>
    </source>
</evidence>
<dbReference type="Gene3D" id="1.10.357.10">
    <property type="entry name" value="Tetracycline Repressor, domain 2"/>
    <property type="match status" value="1"/>
</dbReference>
<dbReference type="PROSITE" id="PS50977">
    <property type="entry name" value="HTH_TETR_2"/>
    <property type="match status" value="1"/>
</dbReference>
<proteinExistence type="predicted"/>
<reference evidence="4" key="1">
    <citation type="journal article" date="2022" name="Data Brief">
        <title>Draft genome sequence data of Gordonia hongkongensis strain EUFUS-Z928 isolated from the octocoral Eunicea fusca.</title>
        <authorList>
            <person name="Sanchez-Suarez J."/>
            <person name="Diaz L."/>
            <person name="Melo-Bolivar J."/>
            <person name="Villamil L."/>
        </authorList>
    </citation>
    <scope>NUCLEOTIDE SEQUENCE</scope>
    <source>
        <strain evidence="4">EUFUS-Z928</strain>
    </source>
</reference>
<name>A0ABT6BWY8_9ACTN</name>
<feature type="DNA-binding region" description="H-T-H motif" evidence="2">
    <location>
        <begin position="29"/>
        <end position="48"/>
    </location>
</feature>
<dbReference type="RefSeq" id="WP_247450297.1">
    <property type="nucleotide sequence ID" value="NZ_CP095552.1"/>
</dbReference>
<keyword evidence="5" id="KW-1185">Reference proteome</keyword>
<comment type="caution">
    <text evidence="4">The sequence shown here is derived from an EMBL/GenBank/DDBJ whole genome shotgun (WGS) entry which is preliminary data.</text>
</comment>
<sequence length="219" mass="23264">MPRPRTHDLEQLMDAAEGLAVRAGPAAVTVRALSELTSMSNGAIYHAFGSRAGLVGRVWLRAAEQFLAAQRDAVDAVLTGGDGSYDSAVEAVVVAADAPARFLLEAPVRGGFLLTVDRGELLGSDDLPDDLARELRGLDGSLTSLFVELSQAVWQRADRDAVSVIRDCVVELPTALLLRGRRTPDAATRERIATAVRAVLSLTPTEPSHQATASRKDPS</sequence>
<reference evidence="4" key="2">
    <citation type="submission" date="2022-01" db="EMBL/GenBank/DDBJ databases">
        <authorList>
            <person name="Sanchez-Suarez J."/>
            <person name="Villamil L."/>
            <person name="Diaz L.E."/>
        </authorList>
    </citation>
    <scope>NUCLEOTIDE SEQUENCE</scope>
    <source>
        <strain evidence="4">EUFUS-Z928</strain>
    </source>
</reference>
<accession>A0ABT6BWY8</accession>
<organism evidence="4 5">
    <name type="scientific">Gordonia hongkongensis</name>
    <dbReference type="NCBI Taxonomy" id="1701090"/>
    <lineage>
        <taxon>Bacteria</taxon>
        <taxon>Bacillati</taxon>
        <taxon>Actinomycetota</taxon>
        <taxon>Actinomycetes</taxon>
        <taxon>Mycobacteriales</taxon>
        <taxon>Gordoniaceae</taxon>
        <taxon>Gordonia</taxon>
    </lineage>
</organism>
<dbReference type="InterPro" id="IPR009057">
    <property type="entry name" value="Homeodomain-like_sf"/>
</dbReference>
<evidence type="ECO:0000313" key="5">
    <source>
        <dbReference type="Proteomes" id="UP001152308"/>
    </source>
</evidence>
<evidence type="ECO:0000259" key="3">
    <source>
        <dbReference type="PROSITE" id="PS50977"/>
    </source>
</evidence>
<dbReference type="Pfam" id="PF00440">
    <property type="entry name" value="TetR_N"/>
    <property type="match status" value="1"/>
</dbReference>
<dbReference type="SUPFAM" id="SSF46689">
    <property type="entry name" value="Homeodomain-like"/>
    <property type="match status" value="1"/>
</dbReference>
<dbReference type="InterPro" id="IPR001647">
    <property type="entry name" value="HTH_TetR"/>
</dbReference>
<dbReference type="Proteomes" id="UP001152308">
    <property type="component" value="Unassembled WGS sequence"/>
</dbReference>
<gene>
    <name evidence="4" type="ORF">L2299_15480</name>
</gene>
<protein>
    <submittedName>
        <fullName evidence="4">TetR/AcrR family transcriptional regulator</fullName>
    </submittedName>
</protein>